<dbReference type="GO" id="GO:0000981">
    <property type="term" value="F:DNA-binding transcription factor activity, RNA polymerase II-specific"/>
    <property type="evidence" value="ECO:0007669"/>
    <property type="project" value="InterPro"/>
</dbReference>
<evidence type="ECO:0000256" key="2">
    <source>
        <dbReference type="ARBA" id="ARBA00023242"/>
    </source>
</evidence>
<evidence type="ECO:0000259" key="3">
    <source>
        <dbReference type="PROSITE" id="PS50048"/>
    </source>
</evidence>
<dbReference type="CDD" id="cd00067">
    <property type="entry name" value="GAL4"/>
    <property type="match status" value="1"/>
</dbReference>
<dbReference type="SUPFAM" id="SSF57701">
    <property type="entry name" value="Zn2/Cys6 DNA-binding domain"/>
    <property type="match status" value="1"/>
</dbReference>
<dbReference type="GO" id="GO:0008270">
    <property type="term" value="F:zinc ion binding"/>
    <property type="evidence" value="ECO:0007669"/>
    <property type="project" value="InterPro"/>
</dbReference>
<dbReference type="SMART" id="SM00066">
    <property type="entry name" value="GAL4"/>
    <property type="match status" value="1"/>
</dbReference>
<dbReference type="Proteomes" id="UP000813461">
    <property type="component" value="Unassembled WGS sequence"/>
</dbReference>
<gene>
    <name evidence="4" type="ORF">FB567DRAFT_122819</name>
</gene>
<comment type="caution">
    <text evidence="4">The sequence shown here is derived from an EMBL/GenBank/DDBJ whole genome shotgun (WGS) entry which is preliminary data.</text>
</comment>
<keyword evidence="5" id="KW-1185">Reference proteome</keyword>
<evidence type="ECO:0000313" key="4">
    <source>
        <dbReference type="EMBL" id="KAH7079464.1"/>
    </source>
</evidence>
<name>A0A8K0R160_9PLEO</name>
<dbReference type="InterPro" id="IPR021858">
    <property type="entry name" value="Fun_TF"/>
</dbReference>
<dbReference type="GO" id="GO:0005634">
    <property type="term" value="C:nucleus"/>
    <property type="evidence" value="ECO:0007669"/>
    <property type="project" value="UniProtKB-SubCell"/>
</dbReference>
<protein>
    <recommendedName>
        <fullName evidence="3">Zn(2)-C6 fungal-type domain-containing protein</fullName>
    </recommendedName>
</protein>
<dbReference type="Pfam" id="PF11951">
    <property type="entry name" value="Fungal_trans_2"/>
    <property type="match status" value="1"/>
</dbReference>
<evidence type="ECO:0000256" key="1">
    <source>
        <dbReference type="ARBA" id="ARBA00004123"/>
    </source>
</evidence>
<sequence>MPKEMSVQTQRQRLRGKTGCLTCRSRRKKCDERTPVCERCATSDRVCRWPVPEQMFDRRYASHPKSRFNNSAESPSLSLQSAHAAHRQLTVDLEVVISRHFIEKYYEYLLLPNCHPAFHDGWIKDIQELMVDDEGLRYAVLANAASHIHNVDTNPGMQSLALKYYSKSIRGLSHALDQANDPYLATCNGLLMSIILLYLHGCLGKGTYTDIPPHLQAAVRVLSLRFFDASDNELQPFDLLAFESVLYQIFLTSTVHWSDPAPLSDFDLHFWIQAETLLERKPMFSGSRSLNSPVLGVPIALFRLVIQAKEAYQHPRQCDEATLEQLRREVEAWEGVVLSNGRIDAPAENLPQNSQHIYYEGASYLYILIISLLLEQIDQSPWSPAHNQLPSTVPRDTWQVRKALFILQQFERDDGWTNCFIGNWPTYTLGFFCRDEEDIAIIRNEMKRRWDLTKFFQIARFHEDLEKAWGQRSHCSNGTAVSIISDFSDSLSGCDSPSLWVEAACLAEGDGFVH</sequence>
<dbReference type="PANTHER" id="PTHR37534:SF46">
    <property type="entry name" value="ZN(II)2CYS6 TRANSCRIPTION FACTOR (EUROFUNG)"/>
    <property type="match status" value="1"/>
</dbReference>
<dbReference type="AlphaFoldDB" id="A0A8K0R160"/>
<proteinExistence type="predicted"/>
<dbReference type="EMBL" id="JAGMVJ010000016">
    <property type="protein sequence ID" value="KAH7079464.1"/>
    <property type="molecule type" value="Genomic_DNA"/>
</dbReference>
<comment type="subcellular location">
    <subcellularLocation>
        <location evidence="1">Nucleus</location>
    </subcellularLocation>
</comment>
<dbReference type="InterPro" id="IPR036864">
    <property type="entry name" value="Zn2-C6_fun-type_DNA-bd_sf"/>
</dbReference>
<reference evidence="4" key="1">
    <citation type="journal article" date="2021" name="Nat. Commun.">
        <title>Genetic determinants of endophytism in the Arabidopsis root mycobiome.</title>
        <authorList>
            <person name="Mesny F."/>
            <person name="Miyauchi S."/>
            <person name="Thiergart T."/>
            <person name="Pickel B."/>
            <person name="Atanasova L."/>
            <person name="Karlsson M."/>
            <person name="Huettel B."/>
            <person name="Barry K.W."/>
            <person name="Haridas S."/>
            <person name="Chen C."/>
            <person name="Bauer D."/>
            <person name="Andreopoulos W."/>
            <person name="Pangilinan J."/>
            <person name="LaButti K."/>
            <person name="Riley R."/>
            <person name="Lipzen A."/>
            <person name="Clum A."/>
            <person name="Drula E."/>
            <person name="Henrissat B."/>
            <person name="Kohler A."/>
            <person name="Grigoriev I.V."/>
            <person name="Martin F.M."/>
            <person name="Hacquard S."/>
        </authorList>
    </citation>
    <scope>NUCLEOTIDE SEQUENCE</scope>
    <source>
        <strain evidence="4">MPI-SDFR-AT-0120</strain>
    </source>
</reference>
<feature type="domain" description="Zn(2)-C6 fungal-type" evidence="3">
    <location>
        <begin position="19"/>
        <end position="49"/>
    </location>
</feature>
<dbReference type="PROSITE" id="PS50048">
    <property type="entry name" value="ZN2_CY6_FUNGAL_2"/>
    <property type="match status" value="1"/>
</dbReference>
<dbReference type="Pfam" id="PF00172">
    <property type="entry name" value="Zn_clus"/>
    <property type="match status" value="1"/>
</dbReference>
<keyword evidence="2" id="KW-0539">Nucleus</keyword>
<dbReference type="OrthoDB" id="1919336at2759"/>
<evidence type="ECO:0000313" key="5">
    <source>
        <dbReference type="Proteomes" id="UP000813461"/>
    </source>
</evidence>
<accession>A0A8K0R160</accession>
<dbReference type="InterPro" id="IPR001138">
    <property type="entry name" value="Zn2Cys6_DnaBD"/>
</dbReference>
<organism evidence="4 5">
    <name type="scientific">Paraphoma chrysanthemicola</name>
    <dbReference type="NCBI Taxonomy" id="798071"/>
    <lineage>
        <taxon>Eukaryota</taxon>
        <taxon>Fungi</taxon>
        <taxon>Dikarya</taxon>
        <taxon>Ascomycota</taxon>
        <taxon>Pezizomycotina</taxon>
        <taxon>Dothideomycetes</taxon>
        <taxon>Pleosporomycetidae</taxon>
        <taxon>Pleosporales</taxon>
        <taxon>Pleosporineae</taxon>
        <taxon>Phaeosphaeriaceae</taxon>
        <taxon>Paraphoma</taxon>
    </lineage>
</organism>
<dbReference type="PROSITE" id="PS00463">
    <property type="entry name" value="ZN2_CY6_FUNGAL_1"/>
    <property type="match status" value="1"/>
</dbReference>
<dbReference type="Gene3D" id="4.10.240.10">
    <property type="entry name" value="Zn(2)-C6 fungal-type DNA-binding domain"/>
    <property type="match status" value="1"/>
</dbReference>
<dbReference type="PANTHER" id="PTHR37534">
    <property type="entry name" value="TRANSCRIPTIONAL ACTIVATOR PROTEIN UGA3"/>
    <property type="match status" value="1"/>
</dbReference>